<keyword evidence="2" id="KW-1185">Reference proteome</keyword>
<evidence type="ECO:0008006" key="3">
    <source>
        <dbReference type="Google" id="ProtNLM"/>
    </source>
</evidence>
<dbReference type="Proteomes" id="UP000730591">
    <property type="component" value="Unassembled WGS sequence"/>
</dbReference>
<sequence>MRVYTDLLRMGPGKNSGATSVLWTPSGNLYFNFSRYRPEKEVLDWPLVLRRVYRQLGHHRGCAEIGCIIDALKAGDRIKGGRSLAMLHVPLGNKANRKLIPACEDCARFLDRLGIADTYHGR</sequence>
<evidence type="ECO:0000313" key="1">
    <source>
        <dbReference type="EMBL" id="NJP49214.1"/>
    </source>
</evidence>
<gene>
    <name evidence="1" type="ORF">HCJ93_03770</name>
</gene>
<dbReference type="EMBL" id="JAATEM010000003">
    <property type="protein sequence ID" value="NJP49214.1"/>
    <property type="molecule type" value="Genomic_DNA"/>
</dbReference>
<dbReference type="RefSeq" id="WP_167991037.1">
    <property type="nucleotide sequence ID" value="NZ_JAATEM010000003.1"/>
</dbReference>
<proteinExistence type="predicted"/>
<comment type="caution">
    <text evidence="1">The sequence shown here is derived from an EMBL/GenBank/DDBJ whole genome shotgun (WGS) entry which is preliminary data.</text>
</comment>
<reference evidence="1 2" key="1">
    <citation type="submission" date="2020-03" db="EMBL/GenBank/DDBJ databases">
        <title>WGS of actinomycetes isolated from Thailand.</title>
        <authorList>
            <person name="Thawai C."/>
        </authorList>
    </citation>
    <scope>NUCLEOTIDE SEQUENCE [LARGE SCALE GENOMIC DNA]</scope>
    <source>
        <strain evidence="1 2">SBST2-5</strain>
    </source>
</reference>
<protein>
    <recommendedName>
        <fullName evidence="3">YwqJ-like deaminase</fullName>
    </recommendedName>
</protein>
<organism evidence="1 2">
    <name type="scientific">Streptomyces composti</name>
    <dbReference type="NCBI Taxonomy" id="2720025"/>
    <lineage>
        <taxon>Bacteria</taxon>
        <taxon>Bacillati</taxon>
        <taxon>Actinomycetota</taxon>
        <taxon>Actinomycetes</taxon>
        <taxon>Kitasatosporales</taxon>
        <taxon>Streptomycetaceae</taxon>
        <taxon>Streptomyces</taxon>
    </lineage>
</organism>
<name>A0ABX1A5T5_9ACTN</name>
<accession>A0ABX1A5T5</accession>
<evidence type="ECO:0000313" key="2">
    <source>
        <dbReference type="Proteomes" id="UP000730591"/>
    </source>
</evidence>